<dbReference type="SMART" id="SM00448">
    <property type="entry name" value="REC"/>
    <property type="match status" value="1"/>
</dbReference>
<keyword evidence="4" id="KW-1185">Reference proteome</keyword>
<evidence type="ECO:0000256" key="1">
    <source>
        <dbReference type="PROSITE-ProRule" id="PRU00169"/>
    </source>
</evidence>
<comment type="caution">
    <text evidence="3">The sequence shown here is derived from an EMBL/GenBank/DDBJ whole genome shotgun (WGS) entry which is preliminary data.</text>
</comment>
<dbReference type="Pfam" id="PF00072">
    <property type="entry name" value="Response_reg"/>
    <property type="match status" value="1"/>
</dbReference>
<feature type="modified residue" description="4-aspartylphosphate" evidence="1">
    <location>
        <position position="54"/>
    </location>
</feature>
<name>A0A2W7IB79_9PROT</name>
<accession>A0A2W7IB79</accession>
<dbReference type="Proteomes" id="UP000249688">
    <property type="component" value="Unassembled WGS sequence"/>
</dbReference>
<dbReference type="OrthoDB" id="9800897at2"/>
<organism evidence="3 4">
    <name type="scientific">Humitalea rosea</name>
    <dbReference type="NCBI Taxonomy" id="990373"/>
    <lineage>
        <taxon>Bacteria</taxon>
        <taxon>Pseudomonadati</taxon>
        <taxon>Pseudomonadota</taxon>
        <taxon>Alphaproteobacteria</taxon>
        <taxon>Acetobacterales</taxon>
        <taxon>Roseomonadaceae</taxon>
        <taxon>Humitalea</taxon>
    </lineage>
</organism>
<dbReference type="InterPro" id="IPR052048">
    <property type="entry name" value="ST_Response_Regulator"/>
</dbReference>
<dbReference type="PANTHER" id="PTHR43228">
    <property type="entry name" value="TWO-COMPONENT RESPONSE REGULATOR"/>
    <property type="match status" value="1"/>
</dbReference>
<dbReference type="EMBL" id="QKYU01000015">
    <property type="protein sequence ID" value="PZW43619.1"/>
    <property type="molecule type" value="Genomic_DNA"/>
</dbReference>
<dbReference type="PROSITE" id="PS50110">
    <property type="entry name" value="RESPONSE_REGULATORY"/>
    <property type="match status" value="1"/>
</dbReference>
<gene>
    <name evidence="3" type="ORF">C8P66_11584</name>
</gene>
<feature type="domain" description="Response regulatory" evidence="2">
    <location>
        <begin position="4"/>
        <end position="121"/>
    </location>
</feature>
<evidence type="ECO:0000259" key="2">
    <source>
        <dbReference type="PROSITE" id="PS50110"/>
    </source>
</evidence>
<dbReference type="RefSeq" id="WP_111398888.1">
    <property type="nucleotide sequence ID" value="NZ_QKYU01000015.1"/>
</dbReference>
<evidence type="ECO:0000313" key="3">
    <source>
        <dbReference type="EMBL" id="PZW43619.1"/>
    </source>
</evidence>
<evidence type="ECO:0000313" key="4">
    <source>
        <dbReference type="Proteomes" id="UP000249688"/>
    </source>
</evidence>
<dbReference type="InterPro" id="IPR001789">
    <property type="entry name" value="Sig_transdc_resp-reg_receiver"/>
</dbReference>
<dbReference type="AlphaFoldDB" id="A0A2W7IB79"/>
<protein>
    <submittedName>
        <fullName evidence="3">Two-component system chemotaxis response regulator CheY</fullName>
    </submittedName>
</protein>
<dbReference type="Gene3D" id="3.40.50.2300">
    <property type="match status" value="1"/>
</dbReference>
<dbReference type="InterPro" id="IPR011006">
    <property type="entry name" value="CheY-like_superfamily"/>
</dbReference>
<dbReference type="SUPFAM" id="SSF52172">
    <property type="entry name" value="CheY-like"/>
    <property type="match status" value="1"/>
</dbReference>
<proteinExistence type="predicted"/>
<reference evidence="3 4" key="1">
    <citation type="submission" date="2018-06" db="EMBL/GenBank/DDBJ databases">
        <title>Genomic Encyclopedia of Archaeal and Bacterial Type Strains, Phase II (KMG-II): from individual species to whole genera.</title>
        <authorList>
            <person name="Goeker M."/>
        </authorList>
    </citation>
    <scope>NUCLEOTIDE SEQUENCE [LARGE SCALE GENOMIC DNA]</scope>
    <source>
        <strain evidence="3 4">DSM 24525</strain>
    </source>
</reference>
<dbReference type="PANTHER" id="PTHR43228:SF1">
    <property type="entry name" value="TWO-COMPONENT RESPONSE REGULATOR ARR22"/>
    <property type="match status" value="1"/>
</dbReference>
<sequence>MRRSALVVDDSRVVRKAARRMLEGFGFSVREAEDGEQALIACRAEALPNVVLLDWNMPVMDGITFLRAARAEFGADRPPIVLCTTESEFSRIVEALQAGAQEYIMKPFDATILGGKLAQIGLLDAAEVPA</sequence>
<dbReference type="GO" id="GO:0000160">
    <property type="term" value="P:phosphorelay signal transduction system"/>
    <property type="evidence" value="ECO:0007669"/>
    <property type="project" value="InterPro"/>
</dbReference>
<keyword evidence="1" id="KW-0597">Phosphoprotein</keyword>